<accession>A0AAJ5WPX9</accession>
<dbReference type="InterPro" id="IPR011990">
    <property type="entry name" value="TPR-like_helical_dom_sf"/>
</dbReference>
<reference evidence="2" key="1">
    <citation type="submission" date="2023-03" db="EMBL/GenBank/DDBJ databases">
        <title>Andean soil-derived lignocellulolytic bacterial consortium as a source of novel taxa and putative plastic-active enzymes.</title>
        <authorList>
            <person name="Diaz-Garcia L."/>
            <person name="Chuvochina M."/>
            <person name="Feuerriegel G."/>
            <person name="Bunk B."/>
            <person name="Sproer C."/>
            <person name="Streit W.R."/>
            <person name="Rodriguez L.M."/>
            <person name="Overmann J."/>
            <person name="Jimenez D.J."/>
        </authorList>
    </citation>
    <scope>NUCLEOTIDE SEQUENCE</scope>
    <source>
        <strain evidence="2">MAG 7</strain>
    </source>
</reference>
<dbReference type="Gene3D" id="1.25.40.390">
    <property type="match status" value="1"/>
</dbReference>
<dbReference type="Gene3D" id="1.25.40.900">
    <property type="match status" value="1"/>
</dbReference>
<dbReference type="AlphaFoldDB" id="A0AAJ5WPX9"/>
<dbReference type="Proteomes" id="UP001220610">
    <property type="component" value="Chromosome"/>
</dbReference>
<organism evidence="2 3">
    <name type="scientific">Candidatus Pseudobacter hemicellulosilyticus</name>
    <dbReference type="NCBI Taxonomy" id="3121375"/>
    <lineage>
        <taxon>Bacteria</taxon>
        <taxon>Pseudomonadati</taxon>
        <taxon>Bacteroidota</taxon>
        <taxon>Chitinophagia</taxon>
        <taxon>Chitinophagales</taxon>
        <taxon>Chitinophagaceae</taxon>
        <taxon>Pseudobacter</taxon>
    </lineage>
</organism>
<dbReference type="EMBL" id="CP119311">
    <property type="protein sequence ID" value="WEK33587.1"/>
    <property type="molecule type" value="Genomic_DNA"/>
</dbReference>
<sequence length="488" mass="54783">MNSKIIGCLFLVLSLTSCKKWLDVKPTDRLAGDELFKSREGFLMALNGIYVDMTAEDVYGKRMTAADLDVMAGYYYMEGTTHLYNQHANFEYTADRPRDGFEAIWNKTYKNIANVNQLLKACDEQEGILQEPYFGLVKGEALALRAMLHFDMLRIFGPIWTEADKATPAIPYKTSATVGVSPLLGSEAVMEKVLADLTEARRLLEVDPVITEGVRHTASPTGVNDLYYRQYRLNHFAVRALMARAYLWKGDNANAYTTSTELLAQVQATGKVIFPNVSVNAATGTNGAALDRIFASEVMFSLYTITRPDMFNSIFAPTQEELRRLSFNKRNDVRTRLVDLYGNVEDYRYKAWLSLSAEDVTVLTHMKYSDVANSPGLYMIPLIRLSEVRLIAAETSPDLAEGTAYFNAVRTSRNTLSQFPADATGLKTAITAEFRREFIGEGQMFFYYKRNAMPNIANHTALTGTKNMPLANYVVPLPLSETSLRQNQ</sequence>
<evidence type="ECO:0000259" key="1">
    <source>
        <dbReference type="Pfam" id="PF14322"/>
    </source>
</evidence>
<dbReference type="InterPro" id="IPR033985">
    <property type="entry name" value="SusD-like_N"/>
</dbReference>
<proteinExistence type="predicted"/>
<dbReference type="PROSITE" id="PS51257">
    <property type="entry name" value="PROKAR_LIPOPROTEIN"/>
    <property type="match status" value="1"/>
</dbReference>
<gene>
    <name evidence="2" type="ORF">P0Y53_13935</name>
</gene>
<dbReference type="Gene3D" id="2.20.20.130">
    <property type="match status" value="1"/>
</dbReference>
<feature type="domain" description="SusD-like N-terminal" evidence="1">
    <location>
        <begin position="20"/>
        <end position="205"/>
    </location>
</feature>
<dbReference type="Pfam" id="PF14322">
    <property type="entry name" value="SusD-like_3"/>
    <property type="match status" value="1"/>
</dbReference>
<evidence type="ECO:0000313" key="2">
    <source>
        <dbReference type="EMBL" id="WEK33587.1"/>
    </source>
</evidence>
<evidence type="ECO:0000313" key="3">
    <source>
        <dbReference type="Proteomes" id="UP001220610"/>
    </source>
</evidence>
<protein>
    <submittedName>
        <fullName evidence="2">RagB/SusD family nutrient uptake outer membrane protein</fullName>
    </submittedName>
</protein>
<dbReference type="SUPFAM" id="SSF48452">
    <property type="entry name" value="TPR-like"/>
    <property type="match status" value="1"/>
</dbReference>
<name>A0AAJ5WPX9_9BACT</name>